<keyword evidence="4" id="KW-1185">Reference proteome</keyword>
<evidence type="ECO:0000313" key="3">
    <source>
        <dbReference type="EMBL" id="KZP27704.1"/>
    </source>
</evidence>
<protein>
    <submittedName>
        <fullName evidence="3">Uncharacterized protein</fullName>
    </submittedName>
</protein>
<dbReference type="EMBL" id="KV417507">
    <property type="protein sequence ID" value="KZP27704.1"/>
    <property type="molecule type" value="Genomic_DNA"/>
</dbReference>
<evidence type="ECO:0000313" key="2">
    <source>
        <dbReference type="EMBL" id="KZP27697.1"/>
    </source>
</evidence>
<evidence type="ECO:0000313" key="4">
    <source>
        <dbReference type="Proteomes" id="UP000076532"/>
    </source>
</evidence>
<dbReference type="EMBL" id="KV417507">
    <property type="protein sequence ID" value="KZP27697.1"/>
    <property type="molecule type" value="Genomic_DNA"/>
</dbReference>
<sequence>MDPTAARTAMVPMIMGWGVRMGLGMGDAPAGTTTTSSLATATGYTPQNQRPSSLPPVTRIKSKP</sequence>
<organism evidence="3 4">
    <name type="scientific">Athelia psychrophila</name>
    <dbReference type="NCBI Taxonomy" id="1759441"/>
    <lineage>
        <taxon>Eukaryota</taxon>
        <taxon>Fungi</taxon>
        <taxon>Dikarya</taxon>
        <taxon>Basidiomycota</taxon>
        <taxon>Agaricomycotina</taxon>
        <taxon>Agaricomycetes</taxon>
        <taxon>Agaricomycetidae</taxon>
        <taxon>Atheliales</taxon>
        <taxon>Atheliaceae</taxon>
        <taxon>Athelia</taxon>
    </lineage>
</organism>
<proteinExistence type="predicted"/>
<reference evidence="3 4" key="1">
    <citation type="journal article" date="2016" name="Mol. Biol. Evol.">
        <title>Comparative Genomics of Early-Diverging Mushroom-Forming Fungi Provides Insights into the Origins of Lignocellulose Decay Capabilities.</title>
        <authorList>
            <person name="Nagy L.G."/>
            <person name="Riley R."/>
            <person name="Tritt A."/>
            <person name="Adam C."/>
            <person name="Daum C."/>
            <person name="Floudas D."/>
            <person name="Sun H."/>
            <person name="Yadav J.S."/>
            <person name="Pangilinan J."/>
            <person name="Larsson K.H."/>
            <person name="Matsuura K."/>
            <person name="Barry K."/>
            <person name="Labutti K."/>
            <person name="Kuo R."/>
            <person name="Ohm R.A."/>
            <person name="Bhattacharya S.S."/>
            <person name="Shirouzu T."/>
            <person name="Yoshinaga Y."/>
            <person name="Martin F.M."/>
            <person name="Grigoriev I.V."/>
            <person name="Hibbett D.S."/>
        </authorList>
    </citation>
    <scope>NUCLEOTIDE SEQUENCE [LARGE SCALE GENOMIC DNA]</scope>
    <source>
        <strain evidence="3 4">CBS 109695</strain>
    </source>
</reference>
<dbReference type="Proteomes" id="UP000076532">
    <property type="component" value="Unassembled WGS sequence"/>
</dbReference>
<name>A0A166QYM4_9AGAM</name>
<gene>
    <name evidence="2" type="ORF">FIBSPDRAFT_853284</name>
    <name evidence="3" type="ORF">FIBSPDRAFT_853288</name>
</gene>
<accession>A0A166QYM4</accession>
<feature type="compositionally biased region" description="Low complexity" evidence="1">
    <location>
        <begin position="28"/>
        <end position="45"/>
    </location>
</feature>
<feature type="region of interest" description="Disordered" evidence="1">
    <location>
        <begin position="25"/>
        <end position="64"/>
    </location>
</feature>
<dbReference type="AlphaFoldDB" id="A0A166QYM4"/>
<evidence type="ECO:0000256" key="1">
    <source>
        <dbReference type="SAM" id="MobiDB-lite"/>
    </source>
</evidence>